<dbReference type="InParanoid" id="A0A2R6QGK3"/>
<feature type="region of interest" description="Disordered" evidence="1">
    <location>
        <begin position="301"/>
        <end position="330"/>
    </location>
</feature>
<evidence type="ECO:0000313" key="3">
    <source>
        <dbReference type="Proteomes" id="UP000241394"/>
    </source>
</evidence>
<evidence type="ECO:0000313" key="2">
    <source>
        <dbReference type="EMBL" id="PSS07752.1"/>
    </source>
</evidence>
<proteinExistence type="predicted"/>
<comment type="caution">
    <text evidence="2">The sequence shown here is derived from an EMBL/GenBank/DDBJ whole genome shotgun (WGS) entry which is preliminary data.</text>
</comment>
<sequence length="381" mass="42217">MELSVRRGPTASSSLLPGFKVVKKEGEEAISQLVLNRIRGRVIPLVKLEDPTLPTSISSLDNEHSDNLARVPPQSMIEVEAVGLSSGKADIMRFRNLKKATPLRLLIPPPCRQVTKDDSAQDHDTSVALGRAVMLPNDIIALTEETSETMISLLVMQHVQLRAFPYGTSNGQPSCGKAWYSRELVKLSPIEKTFVRRVQSWENSKNPLQMDNLHGGELGTRGSSGSSLPRENLRWESSESSLQMENRREGELRAWDLASSLQMDNLRAGELGTHGSSGCSLPLENLRRESSKNPLQMDNLRGEELGTHRSSRSSLLMENLRRESSESSLQIDKLRGRELATHESSGSSLQMDGYVPAIRYSRERPTWVLPRGGLGHPLGIL</sequence>
<reference evidence="3" key="2">
    <citation type="journal article" date="2018" name="BMC Genomics">
        <title>A manually annotated Actinidia chinensis var. chinensis (kiwifruit) genome highlights the challenges associated with draft genomes and gene prediction in plants.</title>
        <authorList>
            <person name="Pilkington S.M."/>
            <person name="Crowhurst R."/>
            <person name="Hilario E."/>
            <person name="Nardozza S."/>
            <person name="Fraser L."/>
            <person name="Peng Y."/>
            <person name="Gunaseelan K."/>
            <person name="Simpson R."/>
            <person name="Tahir J."/>
            <person name="Deroles S.C."/>
            <person name="Templeton K."/>
            <person name="Luo Z."/>
            <person name="Davy M."/>
            <person name="Cheng C."/>
            <person name="McNeilage M."/>
            <person name="Scaglione D."/>
            <person name="Liu Y."/>
            <person name="Zhang Q."/>
            <person name="Datson P."/>
            <person name="De Silva N."/>
            <person name="Gardiner S.E."/>
            <person name="Bassett H."/>
            <person name="Chagne D."/>
            <person name="McCallum J."/>
            <person name="Dzierzon H."/>
            <person name="Deng C."/>
            <person name="Wang Y.Y."/>
            <person name="Barron L."/>
            <person name="Manako K."/>
            <person name="Bowen J."/>
            <person name="Foster T.M."/>
            <person name="Erridge Z.A."/>
            <person name="Tiffin H."/>
            <person name="Waite C.N."/>
            <person name="Davies K.M."/>
            <person name="Grierson E.P."/>
            <person name="Laing W.A."/>
            <person name="Kirk R."/>
            <person name="Chen X."/>
            <person name="Wood M."/>
            <person name="Montefiori M."/>
            <person name="Brummell D.A."/>
            <person name="Schwinn K.E."/>
            <person name="Catanach A."/>
            <person name="Fullerton C."/>
            <person name="Li D."/>
            <person name="Meiyalaghan S."/>
            <person name="Nieuwenhuizen N."/>
            <person name="Read N."/>
            <person name="Prakash R."/>
            <person name="Hunter D."/>
            <person name="Zhang H."/>
            <person name="McKenzie M."/>
            <person name="Knabel M."/>
            <person name="Harris A."/>
            <person name="Allan A.C."/>
            <person name="Gleave A."/>
            <person name="Chen A."/>
            <person name="Janssen B.J."/>
            <person name="Plunkett B."/>
            <person name="Ampomah-Dwamena C."/>
            <person name="Voogd C."/>
            <person name="Leif D."/>
            <person name="Lafferty D."/>
            <person name="Souleyre E.J.F."/>
            <person name="Varkonyi-Gasic E."/>
            <person name="Gambi F."/>
            <person name="Hanley J."/>
            <person name="Yao J.L."/>
            <person name="Cheung J."/>
            <person name="David K.M."/>
            <person name="Warren B."/>
            <person name="Marsh K."/>
            <person name="Snowden K.C."/>
            <person name="Lin-Wang K."/>
            <person name="Brian L."/>
            <person name="Martinez-Sanchez M."/>
            <person name="Wang M."/>
            <person name="Ileperuma N."/>
            <person name="Macnee N."/>
            <person name="Campin R."/>
            <person name="McAtee P."/>
            <person name="Drummond R.S.M."/>
            <person name="Espley R.V."/>
            <person name="Ireland H.S."/>
            <person name="Wu R."/>
            <person name="Atkinson R.G."/>
            <person name="Karunairetnam S."/>
            <person name="Bulley S."/>
            <person name="Chunkath S."/>
            <person name="Hanley Z."/>
            <person name="Storey R."/>
            <person name="Thrimawithana A.H."/>
            <person name="Thomson S."/>
            <person name="David C."/>
            <person name="Testolin R."/>
            <person name="Huang H."/>
            <person name="Hellens R.P."/>
            <person name="Schaffer R.J."/>
        </authorList>
    </citation>
    <scope>NUCLEOTIDE SEQUENCE [LARGE SCALE GENOMIC DNA]</scope>
    <source>
        <strain evidence="3">cv. Red5</strain>
    </source>
</reference>
<dbReference type="AlphaFoldDB" id="A0A2R6QGK3"/>
<dbReference type="Gramene" id="PSS07752">
    <property type="protein sequence ID" value="PSS07752"/>
    <property type="gene ID" value="CEY00_Acc18105"/>
</dbReference>
<protein>
    <submittedName>
        <fullName evidence="2">Hyphal wall protein</fullName>
    </submittedName>
</protein>
<dbReference type="OrthoDB" id="10598415at2759"/>
<dbReference type="EMBL" id="NKQK01000016">
    <property type="protein sequence ID" value="PSS07752.1"/>
    <property type="molecule type" value="Genomic_DNA"/>
</dbReference>
<dbReference type="Proteomes" id="UP000241394">
    <property type="component" value="Chromosome LG16"/>
</dbReference>
<keyword evidence="3" id="KW-1185">Reference proteome</keyword>
<gene>
    <name evidence="2" type="ORF">CEY00_Acc18105</name>
</gene>
<evidence type="ECO:0000256" key="1">
    <source>
        <dbReference type="SAM" id="MobiDB-lite"/>
    </source>
</evidence>
<organism evidence="2 3">
    <name type="scientific">Actinidia chinensis var. chinensis</name>
    <name type="common">Chinese soft-hair kiwi</name>
    <dbReference type="NCBI Taxonomy" id="1590841"/>
    <lineage>
        <taxon>Eukaryota</taxon>
        <taxon>Viridiplantae</taxon>
        <taxon>Streptophyta</taxon>
        <taxon>Embryophyta</taxon>
        <taxon>Tracheophyta</taxon>
        <taxon>Spermatophyta</taxon>
        <taxon>Magnoliopsida</taxon>
        <taxon>eudicotyledons</taxon>
        <taxon>Gunneridae</taxon>
        <taxon>Pentapetalae</taxon>
        <taxon>asterids</taxon>
        <taxon>Ericales</taxon>
        <taxon>Actinidiaceae</taxon>
        <taxon>Actinidia</taxon>
    </lineage>
</organism>
<feature type="region of interest" description="Disordered" evidence="1">
    <location>
        <begin position="206"/>
        <end position="242"/>
    </location>
</feature>
<name>A0A2R6QGK3_ACTCC</name>
<accession>A0A2R6QGK3</accession>
<reference evidence="2 3" key="1">
    <citation type="submission" date="2017-07" db="EMBL/GenBank/DDBJ databases">
        <title>An improved, manually edited Actinidia chinensis var. chinensis (kiwifruit) genome highlights the challenges associated with draft genomes and gene prediction in plants.</title>
        <authorList>
            <person name="Pilkington S."/>
            <person name="Crowhurst R."/>
            <person name="Hilario E."/>
            <person name="Nardozza S."/>
            <person name="Fraser L."/>
            <person name="Peng Y."/>
            <person name="Gunaseelan K."/>
            <person name="Simpson R."/>
            <person name="Tahir J."/>
            <person name="Deroles S."/>
            <person name="Templeton K."/>
            <person name="Luo Z."/>
            <person name="Davy M."/>
            <person name="Cheng C."/>
            <person name="Mcneilage M."/>
            <person name="Scaglione D."/>
            <person name="Liu Y."/>
            <person name="Zhang Q."/>
            <person name="Datson P."/>
            <person name="De Silva N."/>
            <person name="Gardiner S."/>
            <person name="Bassett H."/>
            <person name="Chagne D."/>
            <person name="Mccallum J."/>
            <person name="Dzierzon H."/>
            <person name="Deng C."/>
            <person name="Wang Y.-Y."/>
            <person name="Barron N."/>
            <person name="Manako K."/>
            <person name="Bowen J."/>
            <person name="Foster T."/>
            <person name="Erridge Z."/>
            <person name="Tiffin H."/>
            <person name="Waite C."/>
            <person name="Davies K."/>
            <person name="Grierson E."/>
            <person name="Laing W."/>
            <person name="Kirk R."/>
            <person name="Chen X."/>
            <person name="Wood M."/>
            <person name="Montefiori M."/>
            <person name="Brummell D."/>
            <person name="Schwinn K."/>
            <person name="Catanach A."/>
            <person name="Fullerton C."/>
            <person name="Li D."/>
            <person name="Meiyalaghan S."/>
            <person name="Nieuwenhuizen N."/>
            <person name="Read N."/>
            <person name="Prakash R."/>
            <person name="Hunter D."/>
            <person name="Zhang H."/>
            <person name="Mckenzie M."/>
            <person name="Knabel M."/>
            <person name="Harris A."/>
            <person name="Allan A."/>
            <person name="Chen A."/>
            <person name="Janssen B."/>
            <person name="Plunkett B."/>
            <person name="Dwamena C."/>
            <person name="Voogd C."/>
            <person name="Leif D."/>
            <person name="Lafferty D."/>
            <person name="Souleyre E."/>
            <person name="Varkonyi-Gasic E."/>
            <person name="Gambi F."/>
            <person name="Hanley J."/>
            <person name="Yao J.-L."/>
            <person name="Cheung J."/>
            <person name="David K."/>
            <person name="Warren B."/>
            <person name="Marsh K."/>
            <person name="Snowden K."/>
            <person name="Lin-Wang K."/>
            <person name="Brian L."/>
            <person name="Martinez-Sanchez M."/>
            <person name="Wang M."/>
            <person name="Ileperuma N."/>
            <person name="Macnee N."/>
            <person name="Campin R."/>
            <person name="Mcatee P."/>
            <person name="Drummond R."/>
            <person name="Espley R."/>
            <person name="Ireland H."/>
            <person name="Wu R."/>
            <person name="Atkinson R."/>
            <person name="Karunairetnam S."/>
            <person name="Bulley S."/>
            <person name="Chunkath S."/>
            <person name="Hanley Z."/>
            <person name="Storey R."/>
            <person name="Thrimawithana A."/>
            <person name="Thomson S."/>
            <person name="David C."/>
            <person name="Testolin R."/>
        </authorList>
    </citation>
    <scope>NUCLEOTIDE SEQUENCE [LARGE SCALE GENOMIC DNA]</scope>
    <source>
        <strain evidence="3">cv. Red5</strain>
        <tissue evidence="2">Young leaf</tissue>
    </source>
</reference>